<dbReference type="EMBL" id="JARKIE010000973">
    <property type="protein sequence ID" value="KAJ7611464.1"/>
    <property type="molecule type" value="Genomic_DNA"/>
</dbReference>
<evidence type="ECO:0000313" key="2">
    <source>
        <dbReference type="EMBL" id="KAJ7611464.1"/>
    </source>
</evidence>
<gene>
    <name evidence="2" type="ORF">B0H17DRAFT_1117644</name>
</gene>
<sequence>MPAGALDNPNRGQPVGNPALTTNLLGDTEPKGAASKCKSNSKAESDNIEVCNRIPSFPCPRLLPSPSFRSTPLPRVGVSCPRIFIATSYVSPLSVTATLPAIDPHRS</sequence>
<evidence type="ECO:0000313" key="3">
    <source>
        <dbReference type="Proteomes" id="UP001221757"/>
    </source>
</evidence>
<comment type="caution">
    <text evidence="2">The sequence shown here is derived from an EMBL/GenBank/DDBJ whole genome shotgun (WGS) entry which is preliminary data.</text>
</comment>
<reference evidence="2" key="1">
    <citation type="submission" date="2023-03" db="EMBL/GenBank/DDBJ databases">
        <title>Massive genome expansion in bonnet fungi (Mycena s.s.) driven by repeated elements and novel gene families across ecological guilds.</title>
        <authorList>
            <consortium name="Lawrence Berkeley National Laboratory"/>
            <person name="Harder C.B."/>
            <person name="Miyauchi S."/>
            <person name="Viragh M."/>
            <person name="Kuo A."/>
            <person name="Thoen E."/>
            <person name="Andreopoulos B."/>
            <person name="Lu D."/>
            <person name="Skrede I."/>
            <person name="Drula E."/>
            <person name="Henrissat B."/>
            <person name="Morin E."/>
            <person name="Kohler A."/>
            <person name="Barry K."/>
            <person name="LaButti K."/>
            <person name="Morin E."/>
            <person name="Salamov A."/>
            <person name="Lipzen A."/>
            <person name="Mereny Z."/>
            <person name="Hegedus B."/>
            <person name="Baldrian P."/>
            <person name="Stursova M."/>
            <person name="Weitz H."/>
            <person name="Taylor A."/>
            <person name="Grigoriev I.V."/>
            <person name="Nagy L.G."/>
            <person name="Martin F."/>
            <person name="Kauserud H."/>
        </authorList>
    </citation>
    <scope>NUCLEOTIDE SEQUENCE</scope>
    <source>
        <strain evidence="2">CBHHK067</strain>
    </source>
</reference>
<keyword evidence="3" id="KW-1185">Reference proteome</keyword>
<name>A0AAD7B5N6_MYCRO</name>
<organism evidence="2 3">
    <name type="scientific">Mycena rosella</name>
    <name type="common">Pink bonnet</name>
    <name type="synonym">Agaricus rosellus</name>
    <dbReference type="NCBI Taxonomy" id="1033263"/>
    <lineage>
        <taxon>Eukaryota</taxon>
        <taxon>Fungi</taxon>
        <taxon>Dikarya</taxon>
        <taxon>Basidiomycota</taxon>
        <taxon>Agaricomycotina</taxon>
        <taxon>Agaricomycetes</taxon>
        <taxon>Agaricomycetidae</taxon>
        <taxon>Agaricales</taxon>
        <taxon>Marasmiineae</taxon>
        <taxon>Mycenaceae</taxon>
        <taxon>Mycena</taxon>
    </lineage>
</organism>
<accession>A0AAD7B5N6</accession>
<evidence type="ECO:0000256" key="1">
    <source>
        <dbReference type="SAM" id="MobiDB-lite"/>
    </source>
</evidence>
<dbReference type="AlphaFoldDB" id="A0AAD7B5N6"/>
<proteinExistence type="predicted"/>
<feature type="region of interest" description="Disordered" evidence="1">
    <location>
        <begin position="1"/>
        <end position="40"/>
    </location>
</feature>
<protein>
    <submittedName>
        <fullName evidence="2">Uncharacterized protein</fullName>
    </submittedName>
</protein>
<dbReference type="Proteomes" id="UP001221757">
    <property type="component" value="Unassembled WGS sequence"/>
</dbReference>